<dbReference type="InterPro" id="IPR020472">
    <property type="entry name" value="WD40_PAC1"/>
</dbReference>
<dbReference type="SMART" id="SM00667">
    <property type="entry name" value="LisH"/>
    <property type="match status" value="1"/>
</dbReference>
<dbReference type="Gene3D" id="2.130.10.10">
    <property type="entry name" value="YVTN repeat-like/Quinoprotein amine dehydrogenase"/>
    <property type="match status" value="1"/>
</dbReference>
<protein>
    <submittedName>
        <fullName evidence="6">LisH domain-containing protein</fullName>
    </submittedName>
</protein>
<dbReference type="InterPro" id="IPR037190">
    <property type="entry name" value="LIS1_N"/>
</dbReference>
<dbReference type="Gene3D" id="1.20.960.30">
    <property type="match status" value="1"/>
</dbReference>
<evidence type="ECO:0000256" key="4">
    <source>
        <dbReference type="SAM" id="Coils"/>
    </source>
</evidence>
<feature type="repeat" description="WD" evidence="3">
    <location>
        <begin position="231"/>
        <end position="272"/>
    </location>
</feature>
<proteinExistence type="predicted"/>
<feature type="repeat" description="WD" evidence="3">
    <location>
        <begin position="336"/>
        <end position="377"/>
    </location>
</feature>
<keyword evidence="5" id="KW-1185">Reference proteome</keyword>
<feature type="repeat" description="WD" evidence="3">
    <location>
        <begin position="105"/>
        <end position="146"/>
    </location>
</feature>
<dbReference type="PROSITE" id="PS50082">
    <property type="entry name" value="WD_REPEATS_2"/>
    <property type="match status" value="6"/>
</dbReference>
<dbReference type="InterPro" id="IPR015943">
    <property type="entry name" value="WD40/YVTN_repeat-like_dom_sf"/>
</dbReference>
<dbReference type="PRINTS" id="PR00320">
    <property type="entry name" value="GPROTEINBRPT"/>
</dbReference>
<dbReference type="InterPro" id="IPR006594">
    <property type="entry name" value="LisH"/>
</dbReference>
<evidence type="ECO:0000256" key="1">
    <source>
        <dbReference type="ARBA" id="ARBA00022574"/>
    </source>
</evidence>
<feature type="repeat" description="WD" evidence="3">
    <location>
        <begin position="147"/>
        <end position="179"/>
    </location>
</feature>
<dbReference type="CDD" id="cd00200">
    <property type="entry name" value="WD40"/>
    <property type="match status" value="1"/>
</dbReference>
<dbReference type="Pfam" id="PF00400">
    <property type="entry name" value="WD40"/>
    <property type="match status" value="7"/>
</dbReference>
<sequence length="412" mass="46314">MSHLLVTAKQHIEINTALAGYLKKNGYLNSFKAFLAEADLQNENVDSNAATLERKFLTNARLQVKVTNLEKQLAELQADACRDGPARTNRKPDEWLPRAPERGTLIGHRMSINRVIFHPIYTLIVSGSDDASIRIWDVLTGRCERALTGHTNAVNDLAFNAKGNQLLSCSSDMTAKLWDFGQTYSCLRSFAGHDHSITTVAFTADNMFLTGSRDSLIKLWEPETARCIHNFRGHEDWVRMIRLNSSSKYLASCSTDRAVKVWSMESKNLIVDLFGHDHVVECIAWASEATVKAMKISVDKEADVLIEGPPLVLASAGRDRSIRVWHVNIGACLFIIDGHDNWVRGLVFHPLGNYLISVADDKTMRTWDMDNQKQIKSILPHNQFVSGVDFHKTEPYVVTCSADSTLKLWECR</sequence>
<dbReference type="SUPFAM" id="SSF50978">
    <property type="entry name" value="WD40 repeat-like"/>
    <property type="match status" value="1"/>
</dbReference>
<dbReference type="SMART" id="SM00320">
    <property type="entry name" value="WD40"/>
    <property type="match status" value="7"/>
</dbReference>
<dbReference type="GO" id="GO:1990234">
    <property type="term" value="C:transferase complex"/>
    <property type="evidence" value="ECO:0007669"/>
    <property type="project" value="UniProtKB-ARBA"/>
</dbReference>
<dbReference type="PROSITE" id="PS00678">
    <property type="entry name" value="WD_REPEATS_1"/>
    <property type="match status" value="3"/>
</dbReference>
<evidence type="ECO:0000313" key="5">
    <source>
        <dbReference type="Proteomes" id="UP000887577"/>
    </source>
</evidence>
<feature type="coiled-coil region" evidence="4">
    <location>
        <begin position="35"/>
        <end position="79"/>
    </location>
</feature>
<keyword evidence="4" id="KW-0175">Coiled coil</keyword>
<evidence type="ECO:0000256" key="3">
    <source>
        <dbReference type="PROSITE-ProRule" id="PRU00221"/>
    </source>
</evidence>
<evidence type="ECO:0000313" key="6">
    <source>
        <dbReference type="WBParaSite" id="PSU_v2.g5700.t1"/>
    </source>
</evidence>
<dbReference type="PANTHER" id="PTHR22847:SF637">
    <property type="entry name" value="WD REPEAT DOMAIN 5B"/>
    <property type="match status" value="1"/>
</dbReference>
<dbReference type="PROSITE" id="PS50294">
    <property type="entry name" value="WD_REPEATS_REGION"/>
    <property type="match status" value="6"/>
</dbReference>
<dbReference type="InterPro" id="IPR001680">
    <property type="entry name" value="WD40_rpt"/>
</dbReference>
<dbReference type="PROSITE" id="PS50896">
    <property type="entry name" value="LISH"/>
    <property type="match status" value="1"/>
</dbReference>
<organism evidence="5 6">
    <name type="scientific">Panagrolaimus superbus</name>
    <dbReference type="NCBI Taxonomy" id="310955"/>
    <lineage>
        <taxon>Eukaryota</taxon>
        <taxon>Metazoa</taxon>
        <taxon>Ecdysozoa</taxon>
        <taxon>Nematoda</taxon>
        <taxon>Chromadorea</taxon>
        <taxon>Rhabditida</taxon>
        <taxon>Tylenchina</taxon>
        <taxon>Panagrolaimomorpha</taxon>
        <taxon>Panagrolaimoidea</taxon>
        <taxon>Panagrolaimidae</taxon>
        <taxon>Panagrolaimus</taxon>
    </lineage>
</organism>
<keyword evidence="2" id="KW-0677">Repeat</keyword>
<evidence type="ECO:0000256" key="2">
    <source>
        <dbReference type="ARBA" id="ARBA00022737"/>
    </source>
</evidence>
<accession>A0A914Z0M5</accession>
<dbReference type="InterPro" id="IPR036322">
    <property type="entry name" value="WD40_repeat_dom_sf"/>
</dbReference>
<dbReference type="PANTHER" id="PTHR22847">
    <property type="entry name" value="WD40 REPEAT PROTEIN"/>
    <property type="match status" value="1"/>
</dbReference>
<reference evidence="6" key="1">
    <citation type="submission" date="2022-11" db="UniProtKB">
        <authorList>
            <consortium name="WormBaseParasite"/>
        </authorList>
    </citation>
    <scope>IDENTIFICATION</scope>
</reference>
<feature type="repeat" description="WD" evidence="3">
    <location>
        <begin position="378"/>
        <end position="412"/>
    </location>
</feature>
<dbReference type="InterPro" id="IPR019775">
    <property type="entry name" value="WD40_repeat_CS"/>
</dbReference>
<feature type="repeat" description="WD" evidence="3">
    <location>
        <begin position="190"/>
        <end position="230"/>
    </location>
</feature>
<name>A0A914Z0M5_9BILA</name>
<dbReference type="Proteomes" id="UP000887577">
    <property type="component" value="Unplaced"/>
</dbReference>
<dbReference type="AlphaFoldDB" id="A0A914Z0M5"/>
<dbReference type="SUPFAM" id="SSF109925">
    <property type="entry name" value="Lissencephaly-1 protein (Lis-1, PAF-AH alpha) N-terminal domain"/>
    <property type="match status" value="1"/>
</dbReference>
<keyword evidence="1 3" id="KW-0853">WD repeat</keyword>
<dbReference type="WBParaSite" id="PSU_v2.g5700.t1">
    <property type="protein sequence ID" value="PSU_v2.g5700.t1"/>
    <property type="gene ID" value="PSU_v2.g5700"/>
</dbReference>